<dbReference type="AlphaFoldDB" id="A0A3E0UBZ8"/>
<accession>A0A3E0UBZ8</accession>
<evidence type="ECO:0000256" key="3">
    <source>
        <dbReference type="PIRSR" id="PIRSR605511-2"/>
    </source>
</evidence>
<dbReference type="GO" id="GO:0019853">
    <property type="term" value="P:L-ascorbic acid biosynthetic process"/>
    <property type="evidence" value="ECO:0007669"/>
    <property type="project" value="TreeGrafter"/>
</dbReference>
<feature type="binding site" evidence="3">
    <location>
        <position position="160"/>
    </location>
    <ligand>
        <name>a divalent metal cation</name>
        <dbReference type="ChEBI" id="CHEBI:60240"/>
    </ligand>
</feature>
<comment type="cofactor">
    <cofactor evidence="3">
        <name>Zn(2+)</name>
        <dbReference type="ChEBI" id="CHEBI:29105"/>
    </cofactor>
    <text evidence="3">Binds 1 divalent metal cation per subunit.</text>
</comment>
<proteinExistence type="inferred from homology"/>
<feature type="domain" description="SMP-30/Gluconolactonase/LRE-like region" evidence="4">
    <location>
        <begin position="13"/>
        <end position="267"/>
    </location>
</feature>
<feature type="binding site" evidence="3">
    <location>
        <position position="208"/>
    </location>
    <ligand>
        <name>a divalent metal cation</name>
        <dbReference type="ChEBI" id="CHEBI:60240"/>
    </ligand>
</feature>
<dbReference type="RefSeq" id="WP_115999086.1">
    <property type="nucleotide sequence ID" value="NZ_QUOV01000001.1"/>
</dbReference>
<dbReference type="GO" id="GO:0005509">
    <property type="term" value="F:calcium ion binding"/>
    <property type="evidence" value="ECO:0007669"/>
    <property type="project" value="TreeGrafter"/>
</dbReference>
<evidence type="ECO:0000259" key="4">
    <source>
        <dbReference type="Pfam" id="PF08450"/>
    </source>
</evidence>
<keyword evidence="3" id="KW-0479">Metal-binding</keyword>
<dbReference type="InterPro" id="IPR013658">
    <property type="entry name" value="SGL"/>
</dbReference>
<feature type="binding site" evidence="3">
    <location>
        <position position="99"/>
    </location>
    <ligand>
        <name>substrate</name>
    </ligand>
</feature>
<comment type="similarity">
    <text evidence="1">Belongs to the SMP-30/CGR1 family.</text>
</comment>
<dbReference type="EMBL" id="QUOV01000001">
    <property type="protein sequence ID" value="REL34409.1"/>
    <property type="molecule type" value="Genomic_DNA"/>
</dbReference>
<dbReference type="GO" id="GO:0004341">
    <property type="term" value="F:gluconolactonase activity"/>
    <property type="evidence" value="ECO:0007669"/>
    <property type="project" value="TreeGrafter"/>
</dbReference>
<comment type="caution">
    <text evidence="5">The sequence shown here is derived from an EMBL/GenBank/DDBJ whole genome shotgun (WGS) entry which is preliminary data.</text>
</comment>
<feature type="binding site" evidence="3">
    <location>
        <position position="124"/>
    </location>
    <ligand>
        <name>substrate</name>
    </ligand>
</feature>
<dbReference type="Gene3D" id="2.120.10.30">
    <property type="entry name" value="TolB, C-terminal domain"/>
    <property type="match status" value="1"/>
</dbReference>
<evidence type="ECO:0000313" key="6">
    <source>
        <dbReference type="Proteomes" id="UP000256999"/>
    </source>
</evidence>
<dbReference type="Proteomes" id="UP000256999">
    <property type="component" value="Unassembled WGS sequence"/>
</dbReference>
<feature type="binding site" evidence="3">
    <location>
        <position position="15"/>
    </location>
    <ligand>
        <name>a divalent metal cation</name>
        <dbReference type="ChEBI" id="CHEBI:60240"/>
    </ligand>
</feature>
<evidence type="ECO:0000256" key="1">
    <source>
        <dbReference type="ARBA" id="ARBA00008853"/>
    </source>
</evidence>
<dbReference type="PANTHER" id="PTHR10907">
    <property type="entry name" value="REGUCALCIN"/>
    <property type="match status" value="1"/>
</dbReference>
<dbReference type="OrthoDB" id="9775406at2"/>
<dbReference type="PANTHER" id="PTHR10907:SF47">
    <property type="entry name" value="REGUCALCIN"/>
    <property type="match status" value="1"/>
</dbReference>
<dbReference type="Pfam" id="PF08450">
    <property type="entry name" value="SGL"/>
    <property type="match status" value="1"/>
</dbReference>
<dbReference type="SUPFAM" id="SSF63829">
    <property type="entry name" value="Calcium-dependent phosphotriesterase"/>
    <property type="match status" value="1"/>
</dbReference>
<dbReference type="InterPro" id="IPR005511">
    <property type="entry name" value="SMP-30"/>
</dbReference>
<feature type="binding site" evidence="3">
    <location>
        <position position="101"/>
    </location>
    <ligand>
        <name>substrate</name>
    </ligand>
</feature>
<sequence>MKLIKTLAVENQLAEGVLWHPEQVSLWWTDIQTSKVYEYQLRNGHLKCYCMPERVGCFAFTKQPQQLLVAFASGIALYDLASRTINWLAHLDTANQGHRLNDGRLDRSGRFWVGGMVEKNVEKEHQSAHQSDKNASLFQLEQKSSSFQLSPKKTGIKISNSLCFSPDGKTMYHGDSPTGIIYQYQLSADQQLTNEQIFAKTEAGAYPDGACIDKNGNLWSAQWGGSRVVQYSPQGQVIQQLDLPVSQPTCVAIGGPNRNLLAVTSARDELTKQQLDREPEAGNIFIYQLDESIGIDEVYANVDDVAVPVQ</sequence>
<feature type="active site" description="Proton donor/acceptor" evidence="2">
    <location>
        <position position="208"/>
    </location>
</feature>
<evidence type="ECO:0000256" key="2">
    <source>
        <dbReference type="PIRSR" id="PIRSR605511-1"/>
    </source>
</evidence>
<gene>
    <name evidence="5" type="ORF">DXX92_03035</name>
</gene>
<dbReference type="InterPro" id="IPR011042">
    <property type="entry name" value="6-blade_b-propeller_TolB-like"/>
</dbReference>
<protein>
    <submittedName>
        <fullName evidence="5">SMP-30/gluconolactonase/LRE family protein</fullName>
    </submittedName>
</protein>
<keyword evidence="3" id="KW-0862">Zinc</keyword>
<dbReference type="PRINTS" id="PR01790">
    <property type="entry name" value="SMP30FAMILY"/>
</dbReference>
<name>A0A3E0UBZ8_9GAMM</name>
<reference evidence="5 6" key="1">
    <citation type="submission" date="2018-08" db="EMBL/GenBank/DDBJ databases">
        <title>Thalassotalea euphylliae genome.</title>
        <authorList>
            <person name="Summers S."/>
            <person name="Rice S.A."/>
            <person name="Freckelton M.L."/>
            <person name="Nedved B.T."/>
            <person name="Hadfield M.G."/>
        </authorList>
    </citation>
    <scope>NUCLEOTIDE SEQUENCE [LARGE SCALE GENOMIC DNA]</scope>
    <source>
        <strain evidence="5 6">H2</strain>
    </source>
</reference>
<evidence type="ECO:0000313" key="5">
    <source>
        <dbReference type="EMBL" id="REL34409.1"/>
    </source>
</evidence>
<organism evidence="5 6">
    <name type="scientific">Thalassotalea euphylliae</name>
    <dbReference type="NCBI Taxonomy" id="1655234"/>
    <lineage>
        <taxon>Bacteria</taxon>
        <taxon>Pseudomonadati</taxon>
        <taxon>Pseudomonadota</taxon>
        <taxon>Gammaproteobacteria</taxon>
        <taxon>Alteromonadales</taxon>
        <taxon>Colwelliaceae</taxon>
        <taxon>Thalassotalea</taxon>
    </lineage>
</organism>